<name>A0A4S8PAU2_9ACTN</name>
<feature type="transmembrane region" description="Helical" evidence="1">
    <location>
        <begin position="36"/>
        <end position="54"/>
    </location>
</feature>
<sequence>MHDFDVRILLQIGGAVLYITNYLLVQTHRLQATRPASLCLVITACSILLTSAILGRDWGLILLEGTWLVMVAVTLVVRQRAAVRRSVLEREAAVSAVVESRGAVAGVESVSVESRELAGASA</sequence>
<feature type="transmembrane region" description="Helical" evidence="1">
    <location>
        <begin position="60"/>
        <end position="77"/>
    </location>
</feature>
<accession>A0A4S8PAU2</accession>
<dbReference type="EMBL" id="STGX01000015">
    <property type="protein sequence ID" value="THV26252.1"/>
    <property type="molecule type" value="Genomic_DNA"/>
</dbReference>
<evidence type="ECO:0000256" key="1">
    <source>
        <dbReference type="SAM" id="Phobius"/>
    </source>
</evidence>
<evidence type="ECO:0000313" key="3">
    <source>
        <dbReference type="EMBL" id="THV26252.1"/>
    </source>
</evidence>
<organism evidence="3 4">
    <name type="scientific">Glycomyces paridis</name>
    <dbReference type="NCBI Taxonomy" id="2126555"/>
    <lineage>
        <taxon>Bacteria</taxon>
        <taxon>Bacillati</taxon>
        <taxon>Actinomycetota</taxon>
        <taxon>Actinomycetes</taxon>
        <taxon>Glycomycetales</taxon>
        <taxon>Glycomycetaceae</taxon>
        <taxon>Glycomyces</taxon>
    </lineage>
</organism>
<feature type="domain" description="CBU-0592-like" evidence="2">
    <location>
        <begin position="11"/>
        <end position="78"/>
    </location>
</feature>
<reference evidence="3 4" key="1">
    <citation type="journal article" date="2018" name="Int. J. Syst. Evol. Microbiol.">
        <title>Glycomyces paridis sp. nov., isolated from the medicinal plant Paris polyphylla.</title>
        <authorList>
            <person name="Fang X.M."/>
            <person name="Bai J.L."/>
            <person name="Su J."/>
            <person name="Zhao L.L."/>
            <person name="Liu H.Y."/>
            <person name="Ma B.P."/>
            <person name="Zhang Y.Q."/>
            <person name="Yu L.Y."/>
        </authorList>
    </citation>
    <scope>NUCLEOTIDE SEQUENCE [LARGE SCALE GENOMIC DNA]</scope>
    <source>
        <strain evidence="3 4">CPCC 204357</strain>
    </source>
</reference>
<feature type="transmembrane region" description="Helical" evidence="1">
    <location>
        <begin position="6"/>
        <end position="24"/>
    </location>
</feature>
<evidence type="ECO:0000259" key="2">
    <source>
        <dbReference type="Pfam" id="PF26604"/>
    </source>
</evidence>
<keyword evidence="1" id="KW-0472">Membrane</keyword>
<dbReference type="AlphaFoldDB" id="A0A4S8PAU2"/>
<dbReference type="Proteomes" id="UP000305792">
    <property type="component" value="Unassembled WGS sequence"/>
</dbReference>
<evidence type="ECO:0000313" key="4">
    <source>
        <dbReference type="Proteomes" id="UP000305792"/>
    </source>
</evidence>
<gene>
    <name evidence="3" type="ORF">E9998_19355</name>
</gene>
<dbReference type="InterPro" id="IPR058058">
    <property type="entry name" value="CBU_0592-like"/>
</dbReference>
<dbReference type="OrthoDB" id="73992at2"/>
<dbReference type="Pfam" id="PF26604">
    <property type="entry name" value="CBU_0592"/>
    <property type="match status" value="1"/>
</dbReference>
<keyword evidence="1" id="KW-1133">Transmembrane helix</keyword>
<protein>
    <recommendedName>
        <fullName evidence="2">CBU-0592-like domain-containing protein</fullName>
    </recommendedName>
</protein>
<keyword evidence="1" id="KW-0812">Transmembrane</keyword>
<keyword evidence="4" id="KW-1185">Reference proteome</keyword>
<comment type="caution">
    <text evidence="3">The sequence shown here is derived from an EMBL/GenBank/DDBJ whole genome shotgun (WGS) entry which is preliminary data.</text>
</comment>
<proteinExistence type="predicted"/>
<dbReference type="RefSeq" id="WP_136531329.1">
    <property type="nucleotide sequence ID" value="NZ_STGX01000015.1"/>
</dbReference>